<evidence type="ECO:0000313" key="2">
    <source>
        <dbReference type="EMBL" id="CAG8956176.1"/>
    </source>
</evidence>
<dbReference type="Proteomes" id="UP000696280">
    <property type="component" value="Unassembled WGS sequence"/>
</dbReference>
<proteinExistence type="predicted"/>
<feature type="compositionally biased region" description="Polar residues" evidence="1">
    <location>
        <begin position="417"/>
        <end position="434"/>
    </location>
</feature>
<gene>
    <name evidence="2" type="ORF">HYFRA_00012093</name>
</gene>
<name>A0A9N9L033_9HELO</name>
<reference evidence="2" key="1">
    <citation type="submission" date="2021-07" db="EMBL/GenBank/DDBJ databases">
        <authorList>
            <person name="Durling M."/>
        </authorList>
    </citation>
    <scope>NUCLEOTIDE SEQUENCE</scope>
</reference>
<feature type="compositionally biased region" description="Basic and acidic residues" evidence="1">
    <location>
        <begin position="184"/>
        <end position="198"/>
    </location>
</feature>
<dbReference type="OrthoDB" id="10319768at2759"/>
<sequence length="546" mass="62280">MSPALFDCPKKAFLSLVGCGHSSKGINKANDITKSLYLAQEPVPGLYSIDQEKRRYLVALKTNGDEDTERLFKKNGNGDLPSDPDFINKNLNNIMRNTLDYRVNHSYAVFVYNDNNKNNNTTTTTTNKEVADWQTNININEPLPPPSVDFGQERYSSLASSSFMPSTSSQQNNRGDNYSFCSSKIDECPPMKYTRRDDSDSEDGSDTESISGFSFQLGEDRLTLDSKWHHDRVPLSQLQQTAQQENDSASIISMDEDFFRPNTSAPSSYAHNLLAPKKRHRFGLSLHQPKKSLTSIFKRTHQNTTNNNNGSSYYPSVKLPHYSFLEKPFEITPSAIHNRWFIKAELDQRTLYRNTCATYNCTCEDYCQGMVLRRWKLLDDGYSWVPKDEQVLLVDTPPSPPRAAKEEQLSGFWSFLRKSSNKPPQATTQATYRTQLEDPSDDEDDYENTPNEPLSINHPQQYLVGQPRGDKVGTEGEVLFFLEKMGNGDVQMRAMSEAEMDEARHLQRERKGMFLVFEGNEGANDRVLRLGRVLERGGEMWTFMSR</sequence>
<evidence type="ECO:0000256" key="1">
    <source>
        <dbReference type="SAM" id="MobiDB-lite"/>
    </source>
</evidence>
<keyword evidence="3" id="KW-1185">Reference proteome</keyword>
<comment type="caution">
    <text evidence="2">The sequence shown here is derived from an EMBL/GenBank/DDBJ whole genome shotgun (WGS) entry which is preliminary data.</text>
</comment>
<feature type="region of interest" description="Disordered" evidence="1">
    <location>
        <begin position="159"/>
        <end position="214"/>
    </location>
</feature>
<feature type="compositionally biased region" description="Polar residues" evidence="1">
    <location>
        <begin position="448"/>
        <end position="460"/>
    </location>
</feature>
<feature type="compositionally biased region" description="Low complexity" evidence="1">
    <location>
        <begin position="159"/>
        <end position="169"/>
    </location>
</feature>
<evidence type="ECO:0000313" key="3">
    <source>
        <dbReference type="Proteomes" id="UP000696280"/>
    </source>
</evidence>
<feature type="compositionally biased region" description="Polar residues" evidence="1">
    <location>
        <begin position="170"/>
        <end position="182"/>
    </location>
</feature>
<feature type="region of interest" description="Disordered" evidence="1">
    <location>
        <begin position="417"/>
        <end position="469"/>
    </location>
</feature>
<accession>A0A9N9L033</accession>
<feature type="compositionally biased region" description="Acidic residues" evidence="1">
    <location>
        <begin position="438"/>
        <end position="447"/>
    </location>
</feature>
<protein>
    <submittedName>
        <fullName evidence="2">Uncharacterized protein</fullName>
    </submittedName>
</protein>
<organism evidence="2 3">
    <name type="scientific">Hymenoscyphus fraxineus</name>
    <dbReference type="NCBI Taxonomy" id="746836"/>
    <lineage>
        <taxon>Eukaryota</taxon>
        <taxon>Fungi</taxon>
        <taxon>Dikarya</taxon>
        <taxon>Ascomycota</taxon>
        <taxon>Pezizomycotina</taxon>
        <taxon>Leotiomycetes</taxon>
        <taxon>Helotiales</taxon>
        <taxon>Helotiaceae</taxon>
        <taxon>Hymenoscyphus</taxon>
    </lineage>
</organism>
<dbReference type="EMBL" id="CAJVRL010000069">
    <property type="protein sequence ID" value="CAG8956176.1"/>
    <property type="molecule type" value="Genomic_DNA"/>
</dbReference>
<dbReference type="AlphaFoldDB" id="A0A9N9L033"/>